<sequence>MDGLHTGLYTKLEKNQIRYILIPSATNDTDGHVSIELKTTEFNREEEYEALSYAWGPQDDKTPIHLWIGNYCFDFPVANNLVAALKSLRCKNKARLLWIDALCINHQDPDERKSQLEKMHLYYRHAINVCIWLGEESDNSNVAMDFIPDILKVSPLEKPAVHRAYRPKWIALSKLLARDWFNRRWVIQETVLARKATVCCGNKTVSWPDFVDAVAMSDAKWDEISKVLSKHDAELLGAVFARGARTMIHLSSNLFRRDCGGNIVERLQDMENLLLNLRMFNVAHAADTVYAILELAKD</sequence>
<dbReference type="EMBL" id="KV750140">
    <property type="protein sequence ID" value="OCL06074.1"/>
    <property type="molecule type" value="Genomic_DNA"/>
</dbReference>
<evidence type="ECO:0000259" key="1">
    <source>
        <dbReference type="Pfam" id="PF06985"/>
    </source>
</evidence>
<dbReference type="PANTHER" id="PTHR24148:SF64">
    <property type="entry name" value="HETEROKARYON INCOMPATIBILITY DOMAIN-CONTAINING PROTEIN"/>
    <property type="match status" value="1"/>
</dbReference>
<accession>A0A8E2JQP4</accession>
<dbReference type="Proteomes" id="UP000250140">
    <property type="component" value="Unassembled WGS sequence"/>
</dbReference>
<name>A0A8E2JQP4_9PEZI</name>
<organism evidence="2 3">
    <name type="scientific">Glonium stellatum</name>
    <dbReference type="NCBI Taxonomy" id="574774"/>
    <lineage>
        <taxon>Eukaryota</taxon>
        <taxon>Fungi</taxon>
        <taxon>Dikarya</taxon>
        <taxon>Ascomycota</taxon>
        <taxon>Pezizomycotina</taxon>
        <taxon>Dothideomycetes</taxon>
        <taxon>Pleosporomycetidae</taxon>
        <taxon>Gloniales</taxon>
        <taxon>Gloniaceae</taxon>
        <taxon>Glonium</taxon>
    </lineage>
</organism>
<feature type="non-terminal residue" evidence="2">
    <location>
        <position position="298"/>
    </location>
</feature>
<dbReference type="InterPro" id="IPR010730">
    <property type="entry name" value="HET"/>
</dbReference>
<evidence type="ECO:0000313" key="2">
    <source>
        <dbReference type="EMBL" id="OCL06074.1"/>
    </source>
</evidence>
<dbReference type="OrthoDB" id="3477286at2759"/>
<dbReference type="Pfam" id="PF06985">
    <property type="entry name" value="HET"/>
    <property type="match status" value="1"/>
</dbReference>
<proteinExistence type="predicted"/>
<keyword evidence="3" id="KW-1185">Reference proteome</keyword>
<dbReference type="AlphaFoldDB" id="A0A8E2JQP4"/>
<protein>
    <recommendedName>
        <fullName evidence="1">Heterokaryon incompatibility domain-containing protein</fullName>
    </recommendedName>
</protein>
<feature type="domain" description="Heterokaryon incompatibility" evidence="1">
    <location>
        <begin position="48"/>
        <end position="189"/>
    </location>
</feature>
<dbReference type="InterPro" id="IPR052895">
    <property type="entry name" value="HetReg/Transcr_Mod"/>
</dbReference>
<evidence type="ECO:0000313" key="3">
    <source>
        <dbReference type="Proteomes" id="UP000250140"/>
    </source>
</evidence>
<dbReference type="PANTHER" id="PTHR24148">
    <property type="entry name" value="ANKYRIN REPEAT DOMAIN-CONTAINING PROTEIN 39 HOMOLOG-RELATED"/>
    <property type="match status" value="1"/>
</dbReference>
<reference evidence="2 3" key="1">
    <citation type="journal article" date="2016" name="Nat. Commun.">
        <title>Ectomycorrhizal ecology is imprinted in the genome of the dominant symbiotic fungus Cenococcum geophilum.</title>
        <authorList>
            <consortium name="DOE Joint Genome Institute"/>
            <person name="Peter M."/>
            <person name="Kohler A."/>
            <person name="Ohm R.A."/>
            <person name="Kuo A."/>
            <person name="Krutzmann J."/>
            <person name="Morin E."/>
            <person name="Arend M."/>
            <person name="Barry K.W."/>
            <person name="Binder M."/>
            <person name="Choi C."/>
            <person name="Clum A."/>
            <person name="Copeland A."/>
            <person name="Grisel N."/>
            <person name="Haridas S."/>
            <person name="Kipfer T."/>
            <person name="LaButti K."/>
            <person name="Lindquist E."/>
            <person name="Lipzen A."/>
            <person name="Maire R."/>
            <person name="Meier B."/>
            <person name="Mihaltcheva S."/>
            <person name="Molinier V."/>
            <person name="Murat C."/>
            <person name="Poggeler S."/>
            <person name="Quandt C.A."/>
            <person name="Sperisen C."/>
            <person name="Tritt A."/>
            <person name="Tisserant E."/>
            <person name="Crous P.W."/>
            <person name="Henrissat B."/>
            <person name="Nehls U."/>
            <person name="Egli S."/>
            <person name="Spatafora J.W."/>
            <person name="Grigoriev I.V."/>
            <person name="Martin F.M."/>
        </authorList>
    </citation>
    <scope>NUCLEOTIDE SEQUENCE [LARGE SCALE GENOMIC DNA]</scope>
    <source>
        <strain evidence="2 3">CBS 207.34</strain>
    </source>
</reference>
<gene>
    <name evidence="2" type="ORF">AOQ84DRAFT_297700</name>
</gene>